<comment type="caution">
    <text evidence="1">The sequence shown here is derived from an EMBL/GenBank/DDBJ whole genome shotgun (WGS) entry which is preliminary data.</text>
</comment>
<keyword evidence="2" id="KW-1185">Reference proteome</keyword>
<accession>A0A7X2LZN8</accession>
<proteinExistence type="predicted"/>
<evidence type="ECO:0000313" key="2">
    <source>
        <dbReference type="Proteomes" id="UP000448867"/>
    </source>
</evidence>
<organism evidence="1 2">
    <name type="scientific">Metabacillus lacus</name>
    <dbReference type="NCBI Taxonomy" id="1983721"/>
    <lineage>
        <taxon>Bacteria</taxon>
        <taxon>Bacillati</taxon>
        <taxon>Bacillota</taxon>
        <taxon>Bacilli</taxon>
        <taxon>Bacillales</taxon>
        <taxon>Bacillaceae</taxon>
        <taxon>Metabacillus</taxon>
    </lineage>
</organism>
<gene>
    <name evidence="1" type="ORF">GJU40_06970</name>
</gene>
<dbReference type="EMBL" id="WKKI01000008">
    <property type="protein sequence ID" value="MRX71914.1"/>
    <property type="molecule type" value="Genomic_DNA"/>
</dbReference>
<dbReference type="OrthoDB" id="2706316at2"/>
<dbReference type="Proteomes" id="UP000448867">
    <property type="component" value="Unassembled WGS sequence"/>
</dbReference>
<dbReference type="RefSeq" id="WP_154307039.1">
    <property type="nucleotide sequence ID" value="NZ_WKKI01000008.1"/>
</dbReference>
<evidence type="ECO:0000313" key="1">
    <source>
        <dbReference type="EMBL" id="MRX71914.1"/>
    </source>
</evidence>
<protein>
    <submittedName>
        <fullName evidence="1">Uncharacterized protein</fullName>
    </submittedName>
</protein>
<dbReference type="AlphaFoldDB" id="A0A7X2LZN8"/>
<name>A0A7X2LZN8_9BACI</name>
<sequence length="84" mass="9630">MSWVAPVVLEQSVQYANRMVTYKNDYAELSKASAVSLNSQFVEEERRGDQRRFANILQAVKKKEMKQAKFPFPGGKGLTINEYI</sequence>
<reference evidence="1 2" key="1">
    <citation type="submission" date="2019-11" db="EMBL/GenBank/DDBJ databases">
        <title>Bacillus lacus genome.</title>
        <authorList>
            <person name="Allen C.J."/>
            <person name="Newman J.D."/>
        </authorList>
    </citation>
    <scope>NUCLEOTIDE SEQUENCE [LARGE SCALE GENOMIC DNA]</scope>
    <source>
        <strain evidence="1 2">KCTC 33946</strain>
    </source>
</reference>